<dbReference type="AlphaFoldDB" id="A0A6G7WEX6"/>
<dbReference type="PIRSF" id="PIRSF001399">
    <property type="entry name" value="DHquinase_II"/>
    <property type="match status" value="1"/>
</dbReference>
<organism evidence="11 12">
    <name type="scientific">Jeotgalibaca porci</name>
    <dbReference type="NCBI Taxonomy" id="1868793"/>
    <lineage>
        <taxon>Bacteria</taxon>
        <taxon>Bacillati</taxon>
        <taxon>Bacillota</taxon>
        <taxon>Bacilli</taxon>
        <taxon>Lactobacillales</taxon>
        <taxon>Carnobacteriaceae</taxon>
        <taxon>Jeotgalibaca</taxon>
    </lineage>
</organism>
<dbReference type="SUPFAM" id="SSF52304">
    <property type="entry name" value="Type II 3-dehydroquinate dehydratase"/>
    <property type="match status" value="1"/>
</dbReference>
<evidence type="ECO:0000256" key="7">
    <source>
        <dbReference type="HAMAP-Rule" id="MF_00169"/>
    </source>
</evidence>
<evidence type="ECO:0000313" key="11">
    <source>
        <dbReference type="EMBL" id="QIK50835.1"/>
    </source>
</evidence>
<evidence type="ECO:0000256" key="9">
    <source>
        <dbReference type="PIRSR" id="PIRSR001399-2"/>
    </source>
</evidence>
<dbReference type="InterPro" id="IPR018509">
    <property type="entry name" value="DHquinase_II_CS"/>
</dbReference>
<comment type="catalytic activity">
    <reaction evidence="1 7">
        <text>3-dehydroquinate = 3-dehydroshikimate + H2O</text>
        <dbReference type="Rhea" id="RHEA:21096"/>
        <dbReference type="ChEBI" id="CHEBI:15377"/>
        <dbReference type="ChEBI" id="CHEBI:16630"/>
        <dbReference type="ChEBI" id="CHEBI:32364"/>
        <dbReference type="EC" id="4.2.1.10"/>
    </reaction>
</comment>
<dbReference type="RefSeq" id="WP_166061874.1">
    <property type="nucleotide sequence ID" value="NZ_CP049889.1"/>
</dbReference>
<dbReference type="InterPro" id="IPR001874">
    <property type="entry name" value="DHquinase_II"/>
</dbReference>
<dbReference type="PANTHER" id="PTHR21272:SF3">
    <property type="entry name" value="CATABOLIC 3-DEHYDROQUINASE"/>
    <property type="match status" value="1"/>
</dbReference>
<dbReference type="InterPro" id="IPR036441">
    <property type="entry name" value="DHquinase_II_sf"/>
</dbReference>
<evidence type="ECO:0000256" key="1">
    <source>
        <dbReference type="ARBA" id="ARBA00001864"/>
    </source>
</evidence>
<comment type="pathway">
    <text evidence="2 7">Metabolic intermediate biosynthesis; chorismate biosynthesis; chorismate from D-erythrose 4-phosphate and phosphoenolpyruvate: step 3/7.</text>
</comment>
<dbReference type="GO" id="GO:0009073">
    <property type="term" value="P:aromatic amino acid family biosynthetic process"/>
    <property type="evidence" value="ECO:0007669"/>
    <property type="project" value="UniProtKB-KW"/>
</dbReference>
<comment type="subunit">
    <text evidence="4 7">Homododecamer.</text>
</comment>
<reference evidence="11 12" key="1">
    <citation type="journal article" date="2017" name="Int. J. Syst. Evol. Microbiol.">
        <title>Jeotgalibaca porci sp. nov. and Jeotgalibaca arthritidis sp. nov., isolated from pigs, and emended description of the genus Jeotgalibaca.</title>
        <authorList>
            <person name="Zamora L."/>
            <person name="Perez-Sancho M."/>
            <person name="Dominguez L."/>
            <person name="Fernandez-Garayzabal J.F."/>
            <person name="Vela A.I."/>
        </authorList>
    </citation>
    <scope>NUCLEOTIDE SEQUENCE [LARGE SCALE GENOMIC DNA]</scope>
    <source>
        <strain evidence="11 12">CCUG 69148</strain>
    </source>
</reference>
<evidence type="ECO:0000256" key="5">
    <source>
        <dbReference type="ARBA" id="ARBA00012060"/>
    </source>
</evidence>
<keyword evidence="12" id="KW-1185">Reference proteome</keyword>
<evidence type="ECO:0000313" key="12">
    <source>
        <dbReference type="Proteomes" id="UP000501830"/>
    </source>
</evidence>
<dbReference type="UniPathway" id="UPA00053">
    <property type="reaction ID" value="UER00086"/>
</dbReference>
<dbReference type="GO" id="GO:0019631">
    <property type="term" value="P:quinate catabolic process"/>
    <property type="evidence" value="ECO:0007669"/>
    <property type="project" value="TreeGrafter"/>
</dbReference>
<keyword evidence="7" id="KW-0028">Amino-acid biosynthesis</keyword>
<protein>
    <recommendedName>
        <fullName evidence="5 7">3-dehydroquinate dehydratase</fullName>
        <shortName evidence="7">3-dehydroquinase</shortName>
        <ecNumber evidence="5 7">4.2.1.10</ecNumber>
    </recommendedName>
    <alternativeName>
        <fullName evidence="7">Type II DHQase</fullName>
    </alternativeName>
</protein>
<evidence type="ECO:0000256" key="10">
    <source>
        <dbReference type="PIRSR" id="PIRSR001399-3"/>
    </source>
</evidence>
<feature type="binding site" evidence="7 9">
    <location>
        <position position="80"/>
    </location>
    <ligand>
        <name>substrate</name>
    </ligand>
</feature>
<feature type="site" description="Transition state stabilizer" evidence="7 10">
    <location>
        <position position="17"/>
    </location>
</feature>
<feature type="binding site" evidence="7 9">
    <location>
        <begin position="101"/>
        <end position="102"/>
    </location>
    <ligand>
        <name>substrate</name>
    </ligand>
</feature>
<evidence type="ECO:0000256" key="6">
    <source>
        <dbReference type="ARBA" id="ARBA00023239"/>
    </source>
</evidence>
<evidence type="ECO:0000256" key="3">
    <source>
        <dbReference type="ARBA" id="ARBA00011037"/>
    </source>
</evidence>
<dbReference type="KEGG" id="jpo:G7058_01485"/>
<dbReference type="NCBIfam" id="NF003805">
    <property type="entry name" value="PRK05395.1-2"/>
    <property type="match status" value="1"/>
</dbReference>
<name>A0A6G7WEX6_9LACT</name>
<dbReference type="NCBIfam" id="TIGR01088">
    <property type="entry name" value="aroQ"/>
    <property type="match status" value="1"/>
</dbReference>
<evidence type="ECO:0000256" key="4">
    <source>
        <dbReference type="ARBA" id="ARBA00011193"/>
    </source>
</evidence>
<feature type="active site" description="Proton donor" evidence="7 8">
    <location>
        <position position="100"/>
    </location>
</feature>
<dbReference type="EMBL" id="CP049889">
    <property type="protein sequence ID" value="QIK50835.1"/>
    <property type="molecule type" value="Genomic_DNA"/>
</dbReference>
<dbReference type="EC" id="4.2.1.10" evidence="5 7"/>
<dbReference type="GO" id="GO:0009423">
    <property type="term" value="P:chorismate biosynthetic process"/>
    <property type="evidence" value="ECO:0007669"/>
    <property type="project" value="UniProtKB-UniRule"/>
</dbReference>
<dbReference type="GO" id="GO:0003855">
    <property type="term" value="F:3-dehydroquinate dehydratase activity"/>
    <property type="evidence" value="ECO:0007669"/>
    <property type="project" value="UniProtKB-UniRule"/>
</dbReference>
<evidence type="ECO:0000256" key="2">
    <source>
        <dbReference type="ARBA" id="ARBA00004902"/>
    </source>
</evidence>
<dbReference type="GeneID" id="94551929"/>
<dbReference type="Pfam" id="PF01220">
    <property type="entry name" value="DHquinase_II"/>
    <property type="match status" value="1"/>
</dbReference>
<accession>A0A6G7WEX6</accession>
<sequence length="143" mass="15905">MKFNIIHGPNLNFLGIREPEIYGHQTLDDINQEIMAYAMENGHEVSFFQSNYEGAIIDHIQAAHFEKMDGIVINPGAFTHYSYAIHDALKSVSVPAVEVHLSAVHQREEFRKISVTAPACIGQISGFGADSYILGILAVIRHK</sequence>
<comment type="function">
    <text evidence="7">Catalyzes a trans-dehydration via an enolate intermediate.</text>
</comment>
<dbReference type="Gene3D" id="3.40.50.9100">
    <property type="entry name" value="Dehydroquinase, class II"/>
    <property type="match status" value="1"/>
</dbReference>
<evidence type="ECO:0000256" key="8">
    <source>
        <dbReference type="PIRSR" id="PIRSR001399-1"/>
    </source>
</evidence>
<dbReference type="PROSITE" id="PS01029">
    <property type="entry name" value="DEHYDROQUINASE_II"/>
    <property type="match status" value="1"/>
</dbReference>
<dbReference type="NCBIfam" id="NF003807">
    <property type="entry name" value="PRK05395.1-4"/>
    <property type="match status" value="1"/>
</dbReference>
<feature type="active site" description="Proton acceptor" evidence="7 8">
    <location>
        <position position="22"/>
    </location>
</feature>
<feature type="binding site" evidence="7 9">
    <location>
        <position position="74"/>
    </location>
    <ligand>
        <name>substrate</name>
    </ligand>
</feature>
<keyword evidence="7" id="KW-0057">Aromatic amino acid biosynthesis</keyword>
<proteinExistence type="inferred from homology"/>
<comment type="similarity">
    <text evidence="3 7">Belongs to the type-II 3-dehydroquinase family.</text>
</comment>
<dbReference type="CDD" id="cd00466">
    <property type="entry name" value="DHQase_II"/>
    <property type="match status" value="1"/>
</dbReference>
<feature type="binding site" evidence="7 9">
    <location>
        <position position="111"/>
    </location>
    <ligand>
        <name>substrate</name>
    </ligand>
</feature>
<dbReference type="GO" id="GO:0008652">
    <property type="term" value="P:amino acid biosynthetic process"/>
    <property type="evidence" value="ECO:0007669"/>
    <property type="project" value="UniProtKB-KW"/>
</dbReference>
<feature type="binding site" evidence="7 9">
    <location>
        <position position="87"/>
    </location>
    <ligand>
        <name>substrate</name>
    </ligand>
</feature>
<dbReference type="Proteomes" id="UP000501830">
    <property type="component" value="Chromosome"/>
</dbReference>
<dbReference type="PANTHER" id="PTHR21272">
    <property type="entry name" value="CATABOLIC 3-DEHYDROQUINASE"/>
    <property type="match status" value="1"/>
</dbReference>
<dbReference type="NCBIfam" id="NF003806">
    <property type="entry name" value="PRK05395.1-3"/>
    <property type="match status" value="1"/>
</dbReference>
<keyword evidence="6 7" id="KW-0456">Lyase</keyword>
<gene>
    <name evidence="7 11" type="primary">aroQ</name>
    <name evidence="11" type="ORF">G7058_01485</name>
</gene>
<dbReference type="HAMAP" id="MF_00169">
    <property type="entry name" value="AroQ"/>
    <property type="match status" value="1"/>
</dbReference>